<keyword evidence="1" id="KW-0472">Membrane</keyword>
<reference evidence="2" key="1">
    <citation type="submission" date="2023-05" db="EMBL/GenBank/DDBJ databases">
        <title>Nepenthes gracilis genome sequencing.</title>
        <authorList>
            <person name="Fukushima K."/>
        </authorList>
    </citation>
    <scope>NUCLEOTIDE SEQUENCE</scope>
    <source>
        <strain evidence="2">SING2019-196</strain>
    </source>
</reference>
<comment type="caution">
    <text evidence="2">The sequence shown here is derived from an EMBL/GenBank/DDBJ whole genome shotgun (WGS) entry which is preliminary data.</text>
</comment>
<keyword evidence="1" id="KW-0812">Transmembrane</keyword>
<evidence type="ECO:0000313" key="2">
    <source>
        <dbReference type="EMBL" id="GMH12964.1"/>
    </source>
</evidence>
<organism evidence="2 3">
    <name type="scientific">Nepenthes gracilis</name>
    <name type="common">Slender pitcher plant</name>
    <dbReference type="NCBI Taxonomy" id="150966"/>
    <lineage>
        <taxon>Eukaryota</taxon>
        <taxon>Viridiplantae</taxon>
        <taxon>Streptophyta</taxon>
        <taxon>Embryophyta</taxon>
        <taxon>Tracheophyta</taxon>
        <taxon>Spermatophyta</taxon>
        <taxon>Magnoliopsida</taxon>
        <taxon>eudicotyledons</taxon>
        <taxon>Gunneridae</taxon>
        <taxon>Pentapetalae</taxon>
        <taxon>Caryophyllales</taxon>
        <taxon>Nepenthaceae</taxon>
        <taxon>Nepenthes</taxon>
    </lineage>
</organism>
<dbReference type="AlphaFoldDB" id="A0AAD3SLT0"/>
<evidence type="ECO:0000313" key="3">
    <source>
        <dbReference type="Proteomes" id="UP001279734"/>
    </source>
</evidence>
<feature type="transmembrane region" description="Helical" evidence="1">
    <location>
        <begin position="30"/>
        <end position="52"/>
    </location>
</feature>
<name>A0AAD3SLT0_NEPGR</name>
<evidence type="ECO:0000256" key="1">
    <source>
        <dbReference type="SAM" id="Phobius"/>
    </source>
</evidence>
<proteinExistence type="predicted"/>
<accession>A0AAD3SLT0</accession>
<protein>
    <submittedName>
        <fullName evidence="2">Uncharacterized protein</fullName>
    </submittedName>
</protein>
<keyword evidence="1" id="KW-1133">Transmembrane helix</keyword>
<sequence length="74" mass="8291">MLFAAAGLLAELFEEELSFLADNFLTFPESWDLAMVILVVVLRPFNLLILGLHHLGADMEGKEALVSLKLLWFS</sequence>
<keyword evidence="3" id="KW-1185">Reference proteome</keyword>
<dbReference type="EMBL" id="BSYO01000012">
    <property type="protein sequence ID" value="GMH12964.1"/>
    <property type="molecule type" value="Genomic_DNA"/>
</dbReference>
<dbReference type="Proteomes" id="UP001279734">
    <property type="component" value="Unassembled WGS sequence"/>
</dbReference>
<gene>
    <name evidence="2" type="ORF">Nepgr_014805</name>
</gene>